<accession>A0A0M3IAB8</accession>
<dbReference type="WBParaSite" id="ALUE_0001450301-mRNA-1">
    <property type="protein sequence ID" value="ALUE_0001450301-mRNA-1"/>
    <property type="gene ID" value="ALUE_0001450301"/>
</dbReference>
<protein>
    <submittedName>
        <fullName evidence="2">Uncharacterized protein</fullName>
    </submittedName>
</protein>
<evidence type="ECO:0000313" key="1">
    <source>
        <dbReference type="Proteomes" id="UP000036681"/>
    </source>
</evidence>
<dbReference type="Proteomes" id="UP000036681">
    <property type="component" value="Unplaced"/>
</dbReference>
<reference evidence="2" key="1">
    <citation type="submission" date="2017-02" db="UniProtKB">
        <authorList>
            <consortium name="WormBaseParasite"/>
        </authorList>
    </citation>
    <scope>IDENTIFICATION</scope>
</reference>
<sequence length="121" mass="13853">MALISGVDSNISNISDLSASLTHHSGDNGKQADCTNNRIVFHQLLDIAARSAMNTKNNNNRLWNLFSCTQLDETKGRRKCMATAFFLQLPWNFLRRRETRTLKQCHDAEENGMPRFKQLLK</sequence>
<evidence type="ECO:0000313" key="2">
    <source>
        <dbReference type="WBParaSite" id="ALUE_0001450301-mRNA-1"/>
    </source>
</evidence>
<keyword evidence="1" id="KW-1185">Reference proteome</keyword>
<proteinExistence type="predicted"/>
<organism evidence="1 2">
    <name type="scientific">Ascaris lumbricoides</name>
    <name type="common">Giant roundworm</name>
    <dbReference type="NCBI Taxonomy" id="6252"/>
    <lineage>
        <taxon>Eukaryota</taxon>
        <taxon>Metazoa</taxon>
        <taxon>Ecdysozoa</taxon>
        <taxon>Nematoda</taxon>
        <taxon>Chromadorea</taxon>
        <taxon>Rhabditida</taxon>
        <taxon>Spirurina</taxon>
        <taxon>Ascaridomorpha</taxon>
        <taxon>Ascaridoidea</taxon>
        <taxon>Ascarididae</taxon>
        <taxon>Ascaris</taxon>
    </lineage>
</organism>
<dbReference type="AlphaFoldDB" id="A0A0M3IAB8"/>
<name>A0A0M3IAB8_ASCLU</name>